<dbReference type="PANTHER" id="PTHR39342:SF1">
    <property type="entry name" value="UPF0283 MEMBRANE PROTEIN YCJF"/>
    <property type="match status" value="1"/>
</dbReference>
<keyword evidence="7 8" id="KW-0472">Membrane</keyword>
<dbReference type="AlphaFoldDB" id="A0A919EMA3"/>
<dbReference type="RefSeq" id="WP_189771883.1">
    <property type="nucleotide sequence ID" value="NZ_BNCK01000006.1"/>
</dbReference>
<sequence>MSSTEKDFKQQVLFEEPADEVKLSVASEPKSQIVIADEQFTEVDEREDDLVEISDVIESKGKKNWLRRLIFSLIGLLIVIEAVFFFQEGFNDTPIIASIYALLFALIATVFGHTVYKEIKSLRSLKKRKHQQEKIISALHSASDIDARKMCDEIAAQLPSDMQQVIENKWSTTIPAELSQKEVISVFSSTVLAETDAKSIDKITKFSAEATVLVALSPIAIVDMMILFWRNLKMIDEISQLYGLQLSYWARIKLIKQVFINMAYAGASELIVDVGADLIGADLLGKLSSRLAQGLGAGMLTARLGIQTMKMCRPIPFSSQNSPKIKDVRKQLIAKIKNISERS</sequence>
<feature type="transmembrane region" description="Helical" evidence="8">
    <location>
        <begin position="210"/>
        <end position="229"/>
    </location>
</feature>
<accession>A0A919EMA3</accession>
<keyword evidence="5 8" id="KW-0812">Transmembrane</keyword>
<dbReference type="InterPro" id="IPR021147">
    <property type="entry name" value="DUF697"/>
</dbReference>
<name>A0A919EMA3_9GAMM</name>
<evidence type="ECO:0000256" key="6">
    <source>
        <dbReference type="ARBA" id="ARBA00022989"/>
    </source>
</evidence>
<dbReference type="InterPro" id="IPR006507">
    <property type="entry name" value="UPF0283"/>
</dbReference>
<evidence type="ECO:0000313" key="10">
    <source>
        <dbReference type="Proteomes" id="UP000623842"/>
    </source>
</evidence>
<comment type="similarity">
    <text evidence="2">Belongs to the UPF0283 family.</text>
</comment>
<feature type="transmembrane region" description="Helical" evidence="8">
    <location>
        <begin position="69"/>
        <end position="87"/>
    </location>
</feature>
<evidence type="ECO:0000256" key="1">
    <source>
        <dbReference type="ARBA" id="ARBA00004429"/>
    </source>
</evidence>
<dbReference type="Proteomes" id="UP000623842">
    <property type="component" value="Unassembled WGS sequence"/>
</dbReference>
<reference evidence="9" key="1">
    <citation type="journal article" date="2014" name="Int. J. Syst. Evol. Microbiol.">
        <title>Complete genome sequence of Corynebacterium casei LMG S-19264T (=DSM 44701T), isolated from a smear-ripened cheese.</title>
        <authorList>
            <consortium name="US DOE Joint Genome Institute (JGI-PGF)"/>
            <person name="Walter F."/>
            <person name="Albersmeier A."/>
            <person name="Kalinowski J."/>
            <person name="Ruckert C."/>
        </authorList>
    </citation>
    <scope>NUCLEOTIDE SEQUENCE</scope>
    <source>
        <strain evidence="9">KCTC 42731</strain>
    </source>
</reference>
<evidence type="ECO:0000256" key="4">
    <source>
        <dbReference type="ARBA" id="ARBA00022519"/>
    </source>
</evidence>
<comment type="subcellular location">
    <subcellularLocation>
        <location evidence="1">Cell inner membrane</location>
        <topology evidence="1">Multi-pass membrane protein</topology>
    </subcellularLocation>
</comment>
<protein>
    <recommendedName>
        <fullName evidence="11">TIGR01620 family protein</fullName>
    </recommendedName>
</protein>
<dbReference type="Pfam" id="PF05128">
    <property type="entry name" value="DUF697"/>
    <property type="match status" value="1"/>
</dbReference>
<dbReference type="EMBL" id="BNCK01000006">
    <property type="protein sequence ID" value="GHF98332.1"/>
    <property type="molecule type" value="Genomic_DNA"/>
</dbReference>
<keyword evidence="10" id="KW-1185">Reference proteome</keyword>
<keyword evidence="4" id="KW-0997">Cell inner membrane</keyword>
<evidence type="ECO:0000256" key="2">
    <source>
        <dbReference type="ARBA" id="ARBA00008255"/>
    </source>
</evidence>
<feature type="transmembrane region" description="Helical" evidence="8">
    <location>
        <begin position="93"/>
        <end position="116"/>
    </location>
</feature>
<evidence type="ECO:0000256" key="7">
    <source>
        <dbReference type="ARBA" id="ARBA00023136"/>
    </source>
</evidence>
<gene>
    <name evidence="9" type="ORF">GCM10017161_28510</name>
</gene>
<keyword evidence="3" id="KW-1003">Cell membrane</keyword>
<evidence type="ECO:0000256" key="8">
    <source>
        <dbReference type="SAM" id="Phobius"/>
    </source>
</evidence>
<proteinExistence type="inferred from homology"/>
<comment type="caution">
    <text evidence="9">The sequence shown here is derived from an EMBL/GenBank/DDBJ whole genome shotgun (WGS) entry which is preliminary data.</text>
</comment>
<evidence type="ECO:0000313" key="9">
    <source>
        <dbReference type="EMBL" id="GHF98332.1"/>
    </source>
</evidence>
<evidence type="ECO:0000256" key="3">
    <source>
        <dbReference type="ARBA" id="ARBA00022475"/>
    </source>
</evidence>
<dbReference type="GO" id="GO:0005886">
    <property type="term" value="C:plasma membrane"/>
    <property type="evidence" value="ECO:0007669"/>
    <property type="project" value="UniProtKB-SubCell"/>
</dbReference>
<evidence type="ECO:0000256" key="5">
    <source>
        <dbReference type="ARBA" id="ARBA00022692"/>
    </source>
</evidence>
<keyword evidence="6 8" id="KW-1133">Transmembrane helix</keyword>
<dbReference type="PANTHER" id="PTHR39342">
    <property type="entry name" value="UPF0283 MEMBRANE PROTEIN YCJF"/>
    <property type="match status" value="1"/>
</dbReference>
<organism evidence="9 10">
    <name type="scientific">Thalassotalea marina</name>
    <dbReference type="NCBI Taxonomy" id="1673741"/>
    <lineage>
        <taxon>Bacteria</taxon>
        <taxon>Pseudomonadati</taxon>
        <taxon>Pseudomonadota</taxon>
        <taxon>Gammaproteobacteria</taxon>
        <taxon>Alteromonadales</taxon>
        <taxon>Colwelliaceae</taxon>
        <taxon>Thalassotalea</taxon>
    </lineage>
</organism>
<evidence type="ECO:0008006" key="11">
    <source>
        <dbReference type="Google" id="ProtNLM"/>
    </source>
</evidence>
<reference evidence="9" key="2">
    <citation type="submission" date="2020-09" db="EMBL/GenBank/DDBJ databases">
        <authorList>
            <person name="Sun Q."/>
            <person name="Kim S."/>
        </authorList>
    </citation>
    <scope>NUCLEOTIDE SEQUENCE</scope>
    <source>
        <strain evidence="9">KCTC 42731</strain>
    </source>
</reference>
<dbReference type="NCBIfam" id="TIGR01620">
    <property type="entry name" value="hyp_HI0043"/>
    <property type="match status" value="1"/>
</dbReference>